<dbReference type="EMBL" id="JAGFBR010000128">
    <property type="protein sequence ID" value="KAH0447024.1"/>
    <property type="molecule type" value="Genomic_DNA"/>
</dbReference>
<protein>
    <submittedName>
        <fullName evidence="2">Uncharacterized protein</fullName>
    </submittedName>
</protein>
<reference evidence="2" key="2">
    <citation type="submission" date="2021-03" db="EMBL/GenBank/DDBJ databases">
        <authorList>
            <person name="Zhang Y."/>
            <person name="Zhang G.-Q."/>
            <person name="Huang T."/>
            <person name="Niu S.-C."/>
            <person name="Liu Z.-J."/>
        </authorList>
    </citation>
    <scope>NUCLEOTIDE SEQUENCE</scope>
    <source>
        <strain evidence="2">Lindl</strain>
        <tissue evidence="2">Fresh leaves</tissue>
    </source>
</reference>
<dbReference type="EMBL" id="JAGFBR010000116">
    <property type="protein sequence ID" value="KAH0447133.1"/>
    <property type="molecule type" value="Genomic_DNA"/>
</dbReference>
<organism evidence="2 4">
    <name type="scientific">Dendrobium chrysotoxum</name>
    <name type="common">Orchid</name>
    <dbReference type="NCBI Taxonomy" id="161865"/>
    <lineage>
        <taxon>Eukaryota</taxon>
        <taxon>Viridiplantae</taxon>
        <taxon>Streptophyta</taxon>
        <taxon>Embryophyta</taxon>
        <taxon>Tracheophyta</taxon>
        <taxon>Spermatophyta</taxon>
        <taxon>Magnoliopsida</taxon>
        <taxon>Liliopsida</taxon>
        <taxon>Asparagales</taxon>
        <taxon>Orchidaceae</taxon>
        <taxon>Epidendroideae</taxon>
        <taxon>Malaxideae</taxon>
        <taxon>Dendrobiinae</taxon>
        <taxon>Dendrobium</taxon>
    </lineage>
</organism>
<gene>
    <name evidence="3" type="ORF">IEQ34_024048</name>
    <name evidence="2" type="ORF">IEQ34_024141</name>
    <name evidence="1" type="ORF">IEQ34_024912</name>
</gene>
<dbReference type="EMBL" id="JAGFBR010000230">
    <property type="protein sequence ID" value="KAH0446246.1"/>
    <property type="molecule type" value="Genomic_DNA"/>
</dbReference>
<accession>A0AAV7FTC4</accession>
<dbReference type="Proteomes" id="UP000775213">
    <property type="component" value="Unassembled WGS sequence"/>
</dbReference>
<dbReference type="AlphaFoldDB" id="A0AAV7FTC4"/>
<evidence type="ECO:0000313" key="4">
    <source>
        <dbReference type="Proteomes" id="UP000775213"/>
    </source>
</evidence>
<sequence>MFLHTPADIIPAAFSSYMPILMKSPARPGFCDRMCLSCYTCKEPTDSPQMLFHLSLVKRISSLTLSSSFFVQVWNSLPELRK</sequence>
<reference evidence="2 4" key="1">
    <citation type="journal article" date="2021" name="Hortic Res">
        <title>Chromosome-scale assembly of the Dendrobium chrysotoxum genome enhances the understanding of orchid evolution.</title>
        <authorList>
            <person name="Zhang Y."/>
            <person name="Zhang G.Q."/>
            <person name="Zhang D."/>
            <person name="Liu X.D."/>
            <person name="Xu X.Y."/>
            <person name="Sun W.H."/>
            <person name="Yu X."/>
            <person name="Zhu X."/>
            <person name="Wang Z.W."/>
            <person name="Zhao X."/>
            <person name="Zhong W.Y."/>
            <person name="Chen H."/>
            <person name="Yin W.L."/>
            <person name="Huang T."/>
            <person name="Niu S.C."/>
            <person name="Liu Z.J."/>
        </authorList>
    </citation>
    <scope>NUCLEOTIDE SEQUENCE [LARGE SCALE GENOMIC DNA]</scope>
    <source>
        <strain evidence="2">Lindl</strain>
    </source>
</reference>
<evidence type="ECO:0000313" key="2">
    <source>
        <dbReference type="EMBL" id="KAH0447024.1"/>
    </source>
</evidence>
<proteinExistence type="predicted"/>
<name>A0AAV7FTC4_DENCH</name>
<evidence type="ECO:0000313" key="3">
    <source>
        <dbReference type="EMBL" id="KAH0447133.1"/>
    </source>
</evidence>
<keyword evidence="4" id="KW-1185">Reference proteome</keyword>
<comment type="caution">
    <text evidence="2">The sequence shown here is derived from an EMBL/GenBank/DDBJ whole genome shotgun (WGS) entry which is preliminary data.</text>
</comment>
<evidence type="ECO:0000313" key="1">
    <source>
        <dbReference type="EMBL" id="KAH0446246.1"/>
    </source>
</evidence>